<feature type="domain" description="Aminoglycoside phosphotransferase" evidence="1">
    <location>
        <begin position="26"/>
        <end position="265"/>
    </location>
</feature>
<keyword evidence="2" id="KW-0808">Transferase</keyword>
<organism evidence="2">
    <name type="scientific">Candidatus Methanogaster sp. ANME-2c ERB4</name>
    <dbReference type="NCBI Taxonomy" id="2759911"/>
    <lineage>
        <taxon>Archaea</taxon>
        <taxon>Methanobacteriati</taxon>
        <taxon>Methanobacteriota</taxon>
        <taxon>Stenosarchaea group</taxon>
        <taxon>Methanomicrobia</taxon>
        <taxon>Methanosarcinales</taxon>
        <taxon>ANME-2 cluster</taxon>
        <taxon>Candidatus Methanogasteraceae</taxon>
        <taxon>Candidatus Methanogaster</taxon>
    </lineage>
</organism>
<dbReference type="NCBIfam" id="TIGR02457">
    <property type="entry name" value="TreS_Cterm"/>
    <property type="match status" value="1"/>
</dbReference>
<evidence type="ECO:0000259" key="1">
    <source>
        <dbReference type="Pfam" id="PF01636"/>
    </source>
</evidence>
<reference evidence="2" key="1">
    <citation type="submission" date="2020-06" db="EMBL/GenBank/DDBJ databases">
        <title>Unique genomic features of the anaerobic methanotrophic archaea.</title>
        <authorList>
            <person name="Chadwick G.L."/>
            <person name="Skennerton C.T."/>
            <person name="Laso-Perez R."/>
            <person name="Leu A.O."/>
            <person name="Speth D.R."/>
            <person name="Yu H."/>
            <person name="Morgan-Lang C."/>
            <person name="Hatzenpichler R."/>
            <person name="Goudeau D."/>
            <person name="Malmstrom R."/>
            <person name="Brazelton W.J."/>
            <person name="Woyke T."/>
            <person name="Hallam S.J."/>
            <person name="Tyson G.W."/>
            <person name="Wegener G."/>
            <person name="Boetius A."/>
            <person name="Orphan V."/>
        </authorList>
    </citation>
    <scope>NUCLEOTIDE SEQUENCE</scope>
</reference>
<dbReference type="AlphaFoldDB" id="A0A7G9Y4N6"/>
<dbReference type="InterPro" id="IPR012811">
    <property type="entry name" value="TreS_maltokin_C_dom"/>
</dbReference>
<proteinExistence type="predicted"/>
<keyword evidence="2" id="KW-0418">Kinase</keyword>
<protein>
    <submittedName>
        <fullName evidence="2">Glucosamine kinase</fullName>
        <ecNumber evidence="2">2.7.1.8</ecNumber>
    </submittedName>
</protein>
<dbReference type="Gene3D" id="3.90.1200.10">
    <property type="match status" value="1"/>
</dbReference>
<dbReference type="Pfam" id="PF01636">
    <property type="entry name" value="APH"/>
    <property type="match status" value="1"/>
</dbReference>
<name>A0A7G9Y4N6_9EURY</name>
<dbReference type="EMBL" id="MT630784">
    <property type="protein sequence ID" value="QNO42970.1"/>
    <property type="molecule type" value="Genomic_DNA"/>
</dbReference>
<evidence type="ECO:0000313" key="2">
    <source>
        <dbReference type="EMBL" id="QNO42970.1"/>
    </source>
</evidence>
<dbReference type="SUPFAM" id="SSF56112">
    <property type="entry name" value="Protein kinase-like (PK-like)"/>
    <property type="match status" value="1"/>
</dbReference>
<accession>A0A7G9Y4N6</accession>
<dbReference type="EC" id="2.7.1.8" evidence="2"/>
<sequence length="387" mass="44575">MVFQNPFQKIIKSLILNVEQSNTSVIYGERFILKIFRRIEAGINPDLEIGRFLTEKGFAHIPQVAGAIEYRGGRDEPTTLAILQDFVPNEGDAWQYTTDILSRYFEHVLSLTPEVQAAPPPTVPLLDMVENDFPQVASEMIDTYMEAARLLGERTAELHIALASAPDEPDFAPEPFSMLYQRSLYQSMRSLTRQVFQLLRRRLKDLPETLQEEAKGVLDREEEVIERFRSITELRIAAMRIRCHGDYRLPQVLFTGKDFVIIDFEGDPARPLSERRIKRSPLRDVAGMIRSFHYAAYSDLLRRVSVRPEDTALLEPWADVWHQYVSGVFLRSYLNTAGRAPFLPDGREELETLLHAFILEKAVYELGYELNNRPDWVVIPIRGFGIF</sequence>
<dbReference type="InterPro" id="IPR011009">
    <property type="entry name" value="Kinase-like_dom_sf"/>
</dbReference>
<gene>
    <name evidence="2" type="ORF">MNOMIAMN_00010</name>
</gene>
<dbReference type="GO" id="GO:0047931">
    <property type="term" value="F:glucosamine kinase activity"/>
    <property type="evidence" value="ECO:0007669"/>
    <property type="project" value="UniProtKB-EC"/>
</dbReference>
<dbReference type="InterPro" id="IPR002575">
    <property type="entry name" value="Aminoglycoside_PTrfase"/>
</dbReference>